<dbReference type="InterPro" id="IPR034660">
    <property type="entry name" value="DinB/YfiT-like"/>
</dbReference>
<accession>A0A6J6AM90</accession>
<protein>
    <submittedName>
        <fullName evidence="2">Unannotated protein</fullName>
    </submittedName>
</protein>
<dbReference type="EMBL" id="CAEUNI010000042">
    <property type="protein sequence ID" value="CAB4371470.1"/>
    <property type="molecule type" value="Genomic_DNA"/>
</dbReference>
<feature type="domain" description="DinB-like" evidence="1">
    <location>
        <begin position="11"/>
        <end position="149"/>
    </location>
</feature>
<organism evidence="2">
    <name type="scientific">freshwater metagenome</name>
    <dbReference type="NCBI Taxonomy" id="449393"/>
    <lineage>
        <taxon>unclassified sequences</taxon>
        <taxon>metagenomes</taxon>
        <taxon>ecological metagenomes</taxon>
    </lineage>
</organism>
<proteinExistence type="predicted"/>
<dbReference type="Gene3D" id="1.20.120.450">
    <property type="entry name" value="dinb family like domain"/>
    <property type="match status" value="1"/>
</dbReference>
<dbReference type="InterPro" id="IPR024775">
    <property type="entry name" value="DinB-like"/>
</dbReference>
<dbReference type="AlphaFoldDB" id="A0A6J6AM90"/>
<name>A0A6J6AM90_9ZZZZ</name>
<reference evidence="2" key="1">
    <citation type="submission" date="2020-05" db="EMBL/GenBank/DDBJ databases">
        <authorList>
            <person name="Chiriac C."/>
            <person name="Salcher M."/>
            <person name="Ghai R."/>
            <person name="Kavagutti S V."/>
        </authorList>
    </citation>
    <scope>NUCLEOTIDE SEQUENCE</scope>
</reference>
<evidence type="ECO:0000259" key="1">
    <source>
        <dbReference type="Pfam" id="PF12867"/>
    </source>
</evidence>
<evidence type="ECO:0000313" key="2">
    <source>
        <dbReference type="EMBL" id="CAB4371470.1"/>
    </source>
</evidence>
<evidence type="ECO:0000313" key="3">
    <source>
        <dbReference type="EMBL" id="CAB4620119.1"/>
    </source>
</evidence>
<dbReference type="Pfam" id="PF12867">
    <property type="entry name" value="DinB_2"/>
    <property type="match status" value="1"/>
</dbReference>
<dbReference type="EMBL" id="CAEZVH010000008">
    <property type="protein sequence ID" value="CAB4620119.1"/>
    <property type="molecule type" value="Genomic_DNA"/>
</dbReference>
<sequence>MSSIQDFADKYESATKYFENLVNSLKPTDLDTKAPGEWSARQIIHHMADSEAQSYARLRRLLAEPEGSIIQGYDEGAWAKSKNLGYEDLETTHSFAVTISVRNASADLIRRMSMADLEKFGTHTERGKFTISDWLKAYSNHPFDHGAQLERAVKGLP</sequence>
<gene>
    <name evidence="3" type="ORF">UFOPK1951_00151</name>
    <name evidence="2" type="ORF">UFOPK4182_00520</name>
</gene>
<dbReference type="SUPFAM" id="SSF109854">
    <property type="entry name" value="DinB/YfiT-like putative metalloenzymes"/>
    <property type="match status" value="1"/>
</dbReference>